<evidence type="ECO:0000313" key="15">
    <source>
        <dbReference type="Proteomes" id="UP000003531"/>
    </source>
</evidence>
<evidence type="ECO:0000256" key="11">
    <source>
        <dbReference type="PIRSR" id="PIRSR614732-2"/>
    </source>
</evidence>
<keyword evidence="5 9" id="KW-0665">Pyrimidine biosynthesis</keyword>
<dbReference type="GO" id="GO:0044205">
    <property type="term" value="P:'de novo' UMP biosynthetic process"/>
    <property type="evidence" value="ECO:0007669"/>
    <property type="project" value="UniProtKB-UniRule"/>
</dbReference>
<dbReference type="Pfam" id="PF00215">
    <property type="entry name" value="OMPdecase"/>
    <property type="match status" value="1"/>
</dbReference>
<dbReference type="InterPro" id="IPR018089">
    <property type="entry name" value="OMPdecase_AS"/>
</dbReference>
<dbReference type="PROSITE" id="PS00156">
    <property type="entry name" value="OMPDECASE"/>
    <property type="match status" value="1"/>
</dbReference>
<reference evidence="14 15" key="1">
    <citation type="submission" date="2009-01" db="EMBL/GenBank/DDBJ databases">
        <authorList>
            <person name="Qin X."/>
            <person name="Bachman B."/>
            <person name="Battles P."/>
            <person name="Bell A."/>
            <person name="Bess C."/>
            <person name="Bickham C."/>
            <person name="Chaboub L."/>
            <person name="Chen D."/>
            <person name="Coyle M."/>
            <person name="Deiros D.R."/>
            <person name="Dinh H."/>
            <person name="Forbes L."/>
            <person name="Fowler G."/>
            <person name="Francisco L."/>
            <person name="Fu Q."/>
            <person name="Gubbala S."/>
            <person name="Hale W."/>
            <person name="Han Y."/>
            <person name="Hemphill L."/>
            <person name="Highlander S.K."/>
            <person name="Hirani K."/>
            <person name="Hogues M."/>
            <person name="Jackson L."/>
            <person name="Jakkamsetti A."/>
            <person name="Javaid M."/>
            <person name="Jiang H."/>
            <person name="Korchina V."/>
            <person name="Kovar C."/>
            <person name="Lara F."/>
            <person name="Lee S."/>
            <person name="Mata R."/>
            <person name="Mathew T."/>
            <person name="Moen C."/>
            <person name="Morales K."/>
            <person name="Munidasa M."/>
            <person name="Nazareth L."/>
            <person name="Ngo R."/>
            <person name="Nguyen L."/>
            <person name="Okwuonu G."/>
            <person name="Ongeri F."/>
            <person name="Patil S."/>
            <person name="Petrosino J."/>
            <person name="Pham C."/>
            <person name="Pham P."/>
            <person name="Pu L.-L."/>
            <person name="Puazo M."/>
            <person name="Raj R."/>
            <person name="Reid J."/>
            <person name="Rouhana J."/>
            <person name="Saada N."/>
            <person name="Shang Y."/>
            <person name="Simmons D."/>
            <person name="Thornton R."/>
            <person name="Warren J."/>
            <person name="Weissenberger G."/>
            <person name="Zhang J."/>
            <person name="Zhang L."/>
            <person name="Zhou C."/>
            <person name="Zhu D."/>
            <person name="Muzny D."/>
            <person name="Worley K."/>
            <person name="Gibbs R."/>
        </authorList>
    </citation>
    <scope>NUCLEOTIDE SEQUENCE [LARGE SCALE GENOMIC DNA]</scope>
    <source>
        <strain evidence="14 15">ATCC 11741</strain>
    </source>
</reference>
<evidence type="ECO:0000256" key="6">
    <source>
        <dbReference type="ARBA" id="ARBA00023239"/>
    </source>
</evidence>
<feature type="binding site" evidence="9 11">
    <location>
        <position position="223"/>
    </location>
    <ligand>
        <name>substrate</name>
    </ligand>
</feature>
<evidence type="ECO:0000313" key="14">
    <source>
        <dbReference type="EMBL" id="EEJ74658.1"/>
    </source>
</evidence>
<feature type="binding site" evidence="9 11">
    <location>
        <position position="193"/>
    </location>
    <ligand>
        <name>substrate</name>
    </ligand>
</feature>
<feature type="binding site" evidence="9 11">
    <location>
        <position position="42"/>
    </location>
    <ligand>
        <name>substrate</name>
    </ligand>
</feature>
<dbReference type="GO" id="GO:0005829">
    <property type="term" value="C:cytosol"/>
    <property type="evidence" value="ECO:0007669"/>
    <property type="project" value="TreeGrafter"/>
</dbReference>
<organism evidence="14 15">
    <name type="scientific">Ligilactobacillus salivarius DSM 20555 = ATCC 11741</name>
    <dbReference type="NCBI Taxonomy" id="1423799"/>
    <lineage>
        <taxon>Bacteria</taxon>
        <taxon>Bacillati</taxon>
        <taxon>Bacillota</taxon>
        <taxon>Bacilli</taxon>
        <taxon>Lactobacillales</taxon>
        <taxon>Lactobacillaceae</taxon>
        <taxon>Ligilactobacillus</taxon>
    </lineage>
</organism>
<evidence type="ECO:0000256" key="3">
    <source>
        <dbReference type="ARBA" id="ARBA00011738"/>
    </source>
</evidence>
<evidence type="ECO:0000256" key="8">
    <source>
        <dbReference type="ARBA" id="ARBA00061012"/>
    </source>
</evidence>
<feature type="binding site" evidence="9 11">
    <location>
        <position position="222"/>
    </location>
    <ligand>
        <name>substrate</name>
    </ligand>
</feature>
<dbReference type="GO" id="GO:0006207">
    <property type="term" value="P:'de novo' pyrimidine nucleobase biosynthetic process"/>
    <property type="evidence" value="ECO:0007669"/>
    <property type="project" value="InterPro"/>
</dbReference>
<dbReference type="HAMAP" id="MF_01200_B">
    <property type="entry name" value="OMPdecase_type1_B"/>
    <property type="match status" value="1"/>
</dbReference>
<evidence type="ECO:0000256" key="12">
    <source>
        <dbReference type="RuleBase" id="RU000512"/>
    </source>
</evidence>
<dbReference type="InterPro" id="IPR001754">
    <property type="entry name" value="OMPdeCOase_dom"/>
</dbReference>
<dbReference type="Proteomes" id="UP000003531">
    <property type="component" value="Unassembled WGS sequence"/>
</dbReference>
<dbReference type="AlphaFoldDB" id="C2EFA5"/>
<dbReference type="EMBL" id="ACGT01000002">
    <property type="protein sequence ID" value="EEJ74658.1"/>
    <property type="molecule type" value="Genomic_DNA"/>
</dbReference>
<dbReference type="Gene3D" id="3.20.20.70">
    <property type="entry name" value="Aldolase class I"/>
    <property type="match status" value="1"/>
</dbReference>
<feature type="domain" description="Orotidine 5'-phosphate decarboxylase" evidence="13">
    <location>
        <begin position="13"/>
        <end position="238"/>
    </location>
</feature>
<dbReference type="HOGENOM" id="CLU_067069_1_1_9"/>
<evidence type="ECO:0000259" key="13">
    <source>
        <dbReference type="SMART" id="SM00934"/>
    </source>
</evidence>
<feature type="binding site" evidence="9 11">
    <location>
        <position position="202"/>
    </location>
    <ligand>
        <name>substrate</name>
    </ligand>
</feature>
<evidence type="ECO:0000256" key="4">
    <source>
        <dbReference type="ARBA" id="ARBA00022793"/>
    </source>
</evidence>
<comment type="similarity">
    <text evidence="8 9">Belongs to the OMP decarboxylase family. Type 1 subfamily.</text>
</comment>
<evidence type="ECO:0000256" key="10">
    <source>
        <dbReference type="PIRSR" id="PIRSR614732-1"/>
    </source>
</evidence>
<evidence type="ECO:0000256" key="7">
    <source>
        <dbReference type="ARBA" id="ARBA00049157"/>
    </source>
</evidence>
<gene>
    <name evidence="9 14" type="primary">pyrF</name>
    <name evidence="14" type="ORF">HMPREF0545_0327</name>
</gene>
<proteinExistence type="inferred from homology"/>
<dbReference type="FunFam" id="3.20.20.70:FF:000015">
    <property type="entry name" value="Orotidine 5'-phosphate decarboxylase"/>
    <property type="match status" value="1"/>
</dbReference>
<accession>C2EFA5</accession>
<dbReference type="CDD" id="cd04725">
    <property type="entry name" value="OMP_decarboxylase_like"/>
    <property type="match status" value="1"/>
</dbReference>
<dbReference type="InterPro" id="IPR014732">
    <property type="entry name" value="OMPdecase"/>
</dbReference>
<comment type="function">
    <text evidence="1 9">Catalyzes the decarboxylation of orotidine 5'-monophosphate (OMP) to uridine 5'-monophosphate (UMP).</text>
</comment>
<dbReference type="InterPro" id="IPR013785">
    <property type="entry name" value="Aldolase_TIM"/>
</dbReference>
<protein>
    <recommendedName>
        <fullName evidence="9">Orotidine 5'-phosphate decarboxylase</fullName>
        <ecNumber evidence="9">4.1.1.23</ecNumber>
    </recommendedName>
    <alternativeName>
        <fullName evidence="9">OMP decarboxylase</fullName>
        <shortName evidence="9">OMPDCase</shortName>
        <shortName evidence="9">OMPdecase</shortName>
    </alternativeName>
</protein>
<dbReference type="UniPathway" id="UPA00070">
    <property type="reaction ID" value="UER00120"/>
</dbReference>
<dbReference type="InterPro" id="IPR011060">
    <property type="entry name" value="RibuloseP-bd_barrel"/>
</dbReference>
<dbReference type="EC" id="4.1.1.23" evidence="9"/>
<dbReference type="GO" id="GO:0004590">
    <property type="term" value="F:orotidine-5'-phosphate decarboxylase activity"/>
    <property type="evidence" value="ECO:0007669"/>
    <property type="project" value="UniProtKB-UniRule"/>
</dbReference>
<name>C2EFA5_9LACO</name>
<sequence>MELYRRKIMKYDRPIIALDFPDKEKTFEFLKKFPEDEKLFVKVGMELFYSEGSDMVKELISEGHDVFLDLKLHDIPNTVKQAMKVIGKLGVKLTTVHISGGSEMLIAAKEGLLDGANGDTNTKILGITQLTSTDEEMVKNEQKLSISLKESVKNYAKIAQKSGLDGVVCSAEESDMIYKLTGDDFLRITPGIRLAGGDVGDQKRVMTPDAAARNHSSGIVVGRAITKAENPLDSYRLVTKLWREK</sequence>
<evidence type="ECO:0000256" key="9">
    <source>
        <dbReference type="HAMAP-Rule" id="MF_01200"/>
    </source>
</evidence>
<comment type="caution">
    <text evidence="14">The sequence shown here is derived from an EMBL/GenBank/DDBJ whole genome shotgun (WGS) entry which is preliminary data.</text>
</comment>
<dbReference type="PANTHER" id="PTHR32119:SF2">
    <property type="entry name" value="OROTIDINE 5'-PHOSPHATE DECARBOXYLASE"/>
    <property type="match status" value="1"/>
</dbReference>
<keyword evidence="6 9" id="KW-0456">Lyase</keyword>
<dbReference type="SUPFAM" id="SSF51366">
    <property type="entry name" value="Ribulose-phoshate binding barrel"/>
    <property type="match status" value="1"/>
</dbReference>
<dbReference type="NCBIfam" id="TIGR01740">
    <property type="entry name" value="pyrF"/>
    <property type="match status" value="1"/>
</dbReference>
<dbReference type="InterPro" id="IPR047596">
    <property type="entry name" value="OMPdecase_bac"/>
</dbReference>
<feature type="binding site" evidence="9 11">
    <location>
        <position position="19"/>
    </location>
    <ligand>
        <name>substrate</name>
    </ligand>
</feature>
<comment type="catalytic activity">
    <reaction evidence="7 9 12">
        <text>orotidine 5'-phosphate + H(+) = UMP + CO2</text>
        <dbReference type="Rhea" id="RHEA:11596"/>
        <dbReference type="ChEBI" id="CHEBI:15378"/>
        <dbReference type="ChEBI" id="CHEBI:16526"/>
        <dbReference type="ChEBI" id="CHEBI:57538"/>
        <dbReference type="ChEBI" id="CHEBI:57865"/>
        <dbReference type="EC" id="4.1.1.23"/>
    </reaction>
</comment>
<evidence type="ECO:0000256" key="1">
    <source>
        <dbReference type="ARBA" id="ARBA00002356"/>
    </source>
</evidence>
<evidence type="ECO:0000256" key="5">
    <source>
        <dbReference type="ARBA" id="ARBA00022975"/>
    </source>
</evidence>
<comment type="subunit">
    <text evidence="3 9">Homodimer.</text>
</comment>
<evidence type="ECO:0000256" key="2">
    <source>
        <dbReference type="ARBA" id="ARBA00004861"/>
    </source>
</evidence>
<feature type="active site" description="For OMPdecase activity" evidence="10">
    <location>
        <position position="74"/>
    </location>
</feature>
<feature type="binding site" evidence="9 11">
    <location>
        <position position="131"/>
    </location>
    <ligand>
        <name>substrate</name>
    </ligand>
</feature>
<feature type="active site" description="For OMPdecase activity" evidence="10">
    <location>
        <position position="71"/>
    </location>
</feature>
<keyword evidence="4 9" id="KW-0210">Decarboxylase</keyword>
<dbReference type="PANTHER" id="PTHR32119">
    <property type="entry name" value="OROTIDINE 5'-PHOSPHATE DECARBOXYLASE"/>
    <property type="match status" value="1"/>
</dbReference>
<comment type="pathway">
    <text evidence="2 9 12">Pyrimidine metabolism; UMP biosynthesis via de novo pathway; UMP from orotate: step 2/2.</text>
</comment>
<feature type="binding site" evidence="9">
    <location>
        <begin position="69"/>
        <end position="78"/>
    </location>
    <ligand>
        <name>substrate</name>
    </ligand>
</feature>
<feature type="active site" description="Proton donor" evidence="9">
    <location>
        <position position="71"/>
    </location>
</feature>
<dbReference type="SMART" id="SM00934">
    <property type="entry name" value="OMPdecase"/>
    <property type="match status" value="1"/>
</dbReference>
<dbReference type="NCBIfam" id="NF001273">
    <property type="entry name" value="PRK00230.1"/>
    <property type="match status" value="1"/>
</dbReference>
<feature type="active site" description="For OMPdecase activity" evidence="10">
    <location>
        <position position="69"/>
    </location>
</feature>